<evidence type="ECO:0000313" key="2">
    <source>
        <dbReference type="Proteomes" id="UP000003688"/>
    </source>
</evidence>
<gene>
    <name evidence="1" type="ORF">Cflav_PD5995</name>
</gene>
<dbReference type="Proteomes" id="UP000003688">
    <property type="component" value="Unassembled WGS sequence"/>
</dbReference>
<proteinExistence type="predicted"/>
<accession>B9XA19</accession>
<organism evidence="1 2">
    <name type="scientific">Pedosphaera parvula (strain Ellin514)</name>
    <dbReference type="NCBI Taxonomy" id="320771"/>
    <lineage>
        <taxon>Bacteria</taxon>
        <taxon>Pseudomonadati</taxon>
        <taxon>Verrucomicrobiota</taxon>
        <taxon>Pedosphaerae</taxon>
        <taxon>Pedosphaerales</taxon>
        <taxon>Pedosphaeraceae</taxon>
        <taxon>Pedosphaera</taxon>
    </lineage>
</organism>
<keyword evidence="2" id="KW-1185">Reference proteome</keyword>
<dbReference type="STRING" id="320771.Cflav_PD5995"/>
<dbReference type="AlphaFoldDB" id="B9XA19"/>
<dbReference type="RefSeq" id="WP_007412667.1">
    <property type="nucleotide sequence ID" value="NZ_ABOX02000001.1"/>
</dbReference>
<reference evidence="1 2" key="1">
    <citation type="journal article" date="2011" name="J. Bacteriol.">
        <title>Genome sequence of 'Pedosphaera parvula' Ellin514, an aerobic Verrucomicrobial isolate from pasture soil.</title>
        <authorList>
            <person name="Kant R."/>
            <person name="van Passel M.W."/>
            <person name="Sangwan P."/>
            <person name="Palva A."/>
            <person name="Lucas S."/>
            <person name="Copeland A."/>
            <person name="Lapidus A."/>
            <person name="Glavina Del Rio T."/>
            <person name="Dalin E."/>
            <person name="Tice H."/>
            <person name="Bruce D."/>
            <person name="Goodwin L."/>
            <person name="Pitluck S."/>
            <person name="Chertkov O."/>
            <person name="Larimer F.W."/>
            <person name="Land M.L."/>
            <person name="Hauser L."/>
            <person name="Brettin T.S."/>
            <person name="Detter J.C."/>
            <person name="Han S."/>
            <person name="de Vos W.M."/>
            <person name="Janssen P.H."/>
            <person name="Smidt H."/>
        </authorList>
    </citation>
    <scope>NUCLEOTIDE SEQUENCE [LARGE SCALE GENOMIC DNA]</scope>
    <source>
        <strain evidence="1 2">Ellin514</strain>
    </source>
</reference>
<sequence>MRNNILTPEQSRRTIFYLDGLRYSFAMADVAFCRLIPTLDLIASRQTTGEDCENEIISALLDAWTIVDMCHRARELVQQTPSLSPKLPGIQIFLRMTEAVEKLRHHVQHFRSGIPSLPQDTNPLWGALSWVSSEDRAKCYTIVSGNLVPGVTAPTCSYDTHECRFAQKAMLFSGGSMVDLADIIDRLATLKNCLLEWIETNPYFTRAEGKTVVFLFQPGPPRVQ</sequence>
<comment type="caution">
    <text evidence="1">The sequence shown here is derived from an EMBL/GenBank/DDBJ whole genome shotgun (WGS) entry which is preliminary data.</text>
</comment>
<dbReference type="EMBL" id="ABOX02000001">
    <property type="protein sequence ID" value="EEF63360.1"/>
    <property type="molecule type" value="Genomic_DNA"/>
</dbReference>
<dbReference type="OrthoDB" id="7062722at2"/>
<protein>
    <submittedName>
        <fullName evidence="1">Uncharacterized protein</fullName>
    </submittedName>
</protein>
<evidence type="ECO:0000313" key="1">
    <source>
        <dbReference type="EMBL" id="EEF63360.1"/>
    </source>
</evidence>
<name>B9XA19_PEDPL</name>